<comment type="subcellular location">
    <subcellularLocation>
        <location evidence="2">Secreted</location>
    </subcellularLocation>
    <subcellularLocation>
        <location evidence="1">Target cell membrane</location>
    </subcellularLocation>
</comment>
<evidence type="ECO:0000256" key="18">
    <source>
        <dbReference type="PROSITE-ProRule" id="PRU00124"/>
    </source>
</evidence>
<dbReference type="Proteomes" id="UP000008144">
    <property type="component" value="Unassembled WGS sequence"/>
</dbReference>
<dbReference type="GO" id="GO:0005579">
    <property type="term" value="C:membrane attack complex"/>
    <property type="evidence" value="ECO:0007669"/>
    <property type="project" value="UniProtKB-KW"/>
</dbReference>
<accession>F6T072</accession>
<reference evidence="21" key="3">
    <citation type="submission" date="2025-09" db="UniProtKB">
        <authorList>
            <consortium name="Ensembl"/>
        </authorList>
    </citation>
    <scope>IDENTIFICATION</scope>
</reference>
<evidence type="ECO:0000313" key="22">
    <source>
        <dbReference type="Proteomes" id="UP000008144"/>
    </source>
</evidence>
<evidence type="ECO:0000313" key="21">
    <source>
        <dbReference type="Ensembl" id="ENSCINP00000017845.3"/>
    </source>
</evidence>
<evidence type="ECO:0000256" key="8">
    <source>
        <dbReference type="ARBA" id="ARBA00022729"/>
    </source>
</evidence>
<dbReference type="SMART" id="SM00457">
    <property type="entry name" value="MACPF"/>
    <property type="match status" value="1"/>
</dbReference>
<dbReference type="InterPro" id="IPR044004">
    <property type="entry name" value="TSP1_spondin_dom"/>
</dbReference>
<reference evidence="22" key="1">
    <citation type="journal article" date="2002" name="Science">
        <title>The draft genome of Ciona intestinalis: insights into chordate and vertebrate origins.</title>
        <authorList>
            <person name="Dehal P."/>
            <person name="Satou Y."/>
            <person name="Campbell R.K."/>
            <person name="Chapman J."/>
            <person name="Degnan B."/>
            <person name="De Tomaso A."/>
            <person name="Davidson B."/>
            <person name="Di Gregorio A."/>
            <person name="Gelpke M."/>
            <person name="Goodstein D.M."/>
            <person name="Harafuji N."/>
            <person name="Hastings K.E."/>
            <person name="Ho I."/>
            <person name="Hotta K."/>
            <person name="Huang W."/>
            <person name="Kawashima T."/>
            <person name="Lemaire P."/>
            <person name="Martinez D."/>
            <person name="Meinertzhagen I.A."/>
            <person name="Necula S."/>
            <person name="Nonaka M."/>
            <person name="Putnam N."/>
            <person name="Rash S."/>
            <person name="Saiga H."/>
            <person name="Satake M."/>
            <person name="Terry A."/>
            <person name="Yamada L."/>
            <person name="Wang H.G."/>
            <person name="Awazu S."/>
            <person name="Azumi K."/>
            <person name="Boore J."/>
            <person name="Branno M."/>
            <person name="Chin-Bow S."/>
            <person name="DeSantis R."/>
            <person name="Doyle S."/>
            <person name="Francino P."/>
            <person name="Keys D.N."/>
            <person name="Haga S."/>
            <person name="Hayashi H."/>
            <person name="Hino K."/>
            <person name="Imai K.S."/>
            <person name="Inaba K."/>
            <person name="Kano S."/>
            <person name="Kobayashi K."/>
            <person name="Kobayashi M."/>
            <person name="Lee B.I."/>
            <person name="Makabe K.W."/>
            <person name="Manohar C."/>
            <person name="Matassi G."/>
            <person name="Medina M."/>
            <person name="Mochizuki Y."/>
            <person name="Mount S."/>
            <person name="Morishita T."/>
            <person name="Miura S."/>
            <person name="Nakayama A."/>
            <person name="Nishizaka S."/>
            <person name="Nomoto H."/>
            <person name="Ohta F."/>
            <person name="Oishi K."/>
            <person name="Rigoutsos I."/>
            <person name="Sano M."/>
            <person name="Sasaki A."/>
            <person name="Sasakura Y."/>
            <person name="Shoguchi E."/>
            <person name="Shin-i T."/>
            <person name="Spagnuolo A."/>
            <person name="Stainier D."/>
            <person name="Suzuki M.M."/>
            <person name="Tassy O."/>
            <person name="Takatori N."/>
            <person name="Tokuoka M."/>
            <person name="Yagi K."/>
            <person name="Yoshizaki F."/>
            <person name="Wada S."/>
            <person name="Zhang C."/>
            <person name="Hyatt P.D."/>
            <person name="Larimer F."/>
            <person name="Detter C."/>
            <person name="Doggett N."/>
            <person name="Glavina T."/>
            <person name="Hawkins T."/>
            <person name="Richardson P."/>
            <person name="Lucas S."/>
            <person name="Kohara Y."/>
            <person name="Levine M."/>
            <person name="Satoh N."/>
            <person name="Rokhsar D.S."/>
        </authorList>
    </citation>
    <scope>NUCLEOTIDE SEQUENCE [LARGE SCALE GENOMIC DNA]</scope>
</reference>
<sequence>MKSLFAVIWVLVLVLLFCEGGEAWRRRRRRRRAPAPVHCVVSGWTFWTGCSKTCGGGQSIRTRHIVRGPAHGGRGCPGLRETRACYAQACPVPTTCQWSSWGAWSSCDPCFPGGRKKSRSRNVTVPAMFYGAQCSGSRALTDYSCTTGQACVEKTCPANKFTCADGLGCISERFRCNGDNDCTDFSDEEDCSNFRSPCGSRKYQGIPNIDIAGSGFDITKLREEGRIMDNERYNGRCSTVRSGDLGERFRKPANVQIYRFQVRVDSSFTTKSFESSMNYFQDERSSYERKLDASASVSCNFITTLSIIDAKIFSLSAKSSGSNSGKTKMVIDYGTNSDSKFFKISSTVQVAHFRMVRRNLLLSYEFMLRLKELPDNFDYAKYAEVISDFGTHFYSRGVLGGKYEYVYRYSKKALRQSGVNLTDVEQQGCLVQEAKASFMGKFSVDASVGKSKCSTNQLSLKHGGSFTRAATNVVSNVVGGTSVKAAALSFFSGKTPNKSDYDEWVKTVKHNPAVIDYQLSPISSAVPLSTYNKRKNMERALVLYLKEYDFSKCTGKCAHGGAVVVVNGGKLCKCLCPANYGGIDCNV</sequence>
<dbReference type="Pfam" id="PF19028">
    <property type="entry name" value="TSP1_spondin"/>
    <property type="match status" value="1"/>
</dbReference>
<proteinExistence type="inferred from homology"/>
<dbReference type="PROSITE" id="PS51412">
    <property type="entry name" value="MACPF_2"/>
    <property type="match status" value="1"/>
</dbReference>
<evidence type="ECO:0000256" key="2">
    <source>
        <dbReference type="ARBA" id="ARBA00004613"/>
    </source>
</evidence>
<dbReference type="FunFam" id="2.20.100.10:FF:000134">
    <property type="entry name" value="Uncharacterized protein"/>
    <property type="match status" value="1"/>
</dbReference>
<dbReference type="InterPro" id="IPR023415">
    <property type="entry name" value="LDLR_class-A_CS"/>
</dbReference>
<organism evidence="21 22">
    <name type="scientific">Ciona intestinalis</name>
    <name type="common">Transparent sea squirt</name>
    <name type="synonym">Ascidia intestinalis</name>
    <dbReference type="NCBI Taxonomy" id="7719"/>
    <lineage>
        <taxon>Eukaryota</taxon>
        <taxon>Metazoa</taxon>
        <taxon>Chordata</taxon>
        <taxon>Tunicata</taxon>
        <taxon>Ascidiacea</taxon>
        <taxon>Phlebobranchia</taxon>
        <taxon>Cionidae</taxon>
        <taxon>Ciona</taxon>
    </lineage>
</organism>
<dbReference type="SUPFAM" id="SSF82895">
    <property type="entry name" value="TSP-1 type 1 repeat"/>
    <property type="match status" value="1"/>
</dbReference>
<keyword evidence="15" id="KW-0179">Complement alternate pathway</keyword>
<evidence type="ECO:0000256" key="6">
    <source>
        <dbReference type="ARBA" id="ARBA00022537"/>
    </source>
</evidence>
<keyword evidence="10" id="KW-0391">Immunity</keyword>
<dbReference type="InterPro" id="IPR000742">
    <property type="entry name" value="EGF"/>
</dbReference>
<evidence type="ECO:0000256" key="12">
    <source>
        <dbReference type="ARBA" id="ARBA00023058"/>
    </source>
</evidence>
<keyword evidence="13" id="KW-0472">Membrane</keyword>
<dbReference type="InterPro" id="IPR036055">
    <property type="entry name" value="LDL_receptor-like_sf"/>
</dbReference>
<dbReference type="GeneTree" id="ENSGT00940000165740"/>
<protein>
    <submittedName>
        <fullName evidence="21">Complement component C6-like</fullName>
    </submittedName>
</protein>
<dbReference type="InterPro" id="IPR020863">
    <property type="entry name" value="MACPF_CS"/>
</dbReference>
<keyword evidence="8 19" id="KW-0732">Signal</keyword>
<dbReference type="SMART" id="SM00192">
    <property type="entry name" value="LDLa"/>
    <property type="match status" value="1"/>
</dbReference>
<dbReference type="Gene3D" id="2.20.100.10">
    <property type="entry name" value="Thrombospondin type-1 (TSP1) repeat"/>
    <property type="match status" value="2"/>
</dbReference>
<evidence type="ECO:0000256" key="10">
    <source>
        <dbReference type="ARBA" id="ARBA00022859"/>
    </source>
</evidence>
<dbReference type="Pfam" id="PF00057">
    <property type="entry name" value="Ldl_recept_a"/>
    <property type="match status" value="1"/>
</dbReference>
<dbReference type="PROSITE" id="PS50068">
    <property type="entry name" value="LDLRA_2"/>
    <property type="match status" value="1"/>
</dbReference>
<feature type="disulfide bond" evidence="18">
    <location>
        <begin position="176"/>
        <end position="191"/>
    </location>
</feature>
<evidence type="ECO:0000256" key="15">
    <source>
        <dbReference type="ARBA" id="ARBA00023162"/>
    </source>
</evidence>
<keyword evidence="9" id="KW-0204">Cytolysis</keyword>
<name>F6T072_CIOIN</name>
<dbReference type="PROSITE" id="PS00022">
    <property type="entry name" value="EGF_1"/>
    <property type="match status" value="1"/>
</dbReference>
<dbReference type="PANTHER" id="PTHR45742:SF8">
    <property type="entry name" value="FLOCCULATION PROTEIN FLO11"/>
    <property type="match status" value="1"/>
</dbReference>
<evidence type="ECO:0000256" key="7">
    <source>
        <dbReference type="ARBA" id="ARBA00022588"/>
    </source>
</evidence>
<dbReference type="CDD" id="cd00112">
    <property type="entry name" value="LDLa"/>
    <property type="match status" value="1"/>
</dbReference>
<feature type="chain" id="PRO_5003346906" evidence="19">
    <location>
        <begin position="24"/>
        <end position="587"/>
    </location>
</feature>
<evidence type="ECO:0000256" key="3">
    <source>
        <dbReference type="ARBA" id="ARBA00009214"/>
    </source>
</evidence>
<dbReference type="InterPro" id="IPR001862">
    <property type="entry name" value="MAC_perforin"/>
</dbReference>
<dbReference type="PROSITE" id="PS01209">
    <property type="entry name" value="LDLRA_1"/>
    <property type="match status" value="1"/>
</dbReference>
<dbReference type="Pfam" id="PF00090">
    <property type="entry name" value="TSP_1"/>
    <property type="match status" value="1"/>
</dbReference>
<evidence type="ECO:0000256" key="13">
    <source>
        <dbReference type="ARBA" id="ARBA00023136"/>
    </source>
</evidence>
<keyword evidence="7" id="KW-0399">Innate immunity</keyword>
<feature type="signal peptide" evidence="19">
    <location>
        <begin position="1"/>
        <end position="23"/>
    </location>
</feature>
<dbReference type="SUPFAM" id="SSF57424">
    <property type="entry name" value="LDL receptor-like module"/>
    <property type="match status" value="1"/>
</dbReference>
<dbReference type="PANTHER" id="PTHR45742">
    <property type="entry name" value="COMPLEMENT COMPONENT C6"/>
    <property type="match status" value="1"/>
</dbReference>
<evidence type="ECO:0000256" key="19">
    <source>
        <dbReference type="SAM" id="SignalP"/>
    </source>
</evidence>
<dbReference type="AlphaFoldDB" id="F6T072"/>
<dbReference type="InterPro" id="IPR020864">
    <property type="entry name" value="MACPF"/>
</dbReference>
<evidence type="ECO:0000256" key="5">
    <source>
        <dbReference type="ARBA" id="ARBA00022536"/>
    </source>
</evidence>
<dbReference type="PRINTS" id="PR00764">
    <property type="entry name" value="COMPLEMENTC9"/>
</dbReference>
<dbReference type="Ensembl" id="ENSCINT00000017845.3">
    <property type="protein sequence ID" value="ENSCINP00000017845.3"/>
    <property type="gene ID" value="ENSCING00000008760.3"/>
</dbReference>
<evidence type="ECO:0000256" key="9">
    <source>
        <dbReference type="ARBA" id="ARBA00022852"/>
    </source>
</evidence>
<dbReference type="SMART" id="SM00209">
    <property type="entry name" value="TSP1"/>
    <property type="match status" value="2"/>
</dbReference>
<evidence type="ECO:0000256" key="17">
    <source>
        <dbReference type="ARBA" id="ARBA00023298"/>
    </source>
</evidence>
<evidence type="ECO:0000256" key="4">
    <source>
        <dbReference type="ARBA" id="ARBA00022525"/>
    </source>
</evidence>
<evidence type="ECO:0000256" key="16">
    <source>
        <dbReference type="ARBA" id="ARBA00023180"/>
    </source>
</evidence>
<dbReference type="InParanoid" id="F6T072"/>
<dbReference type="PROSITE" id="PS50092">
    <property type="entry name" value="TSP1"/>
    <property type="match status" value="2"/>
</dbReference>
<keyword evidence="12" id="KW-0473">Membrane attack complex</keyword>
<keyword evidence="14 18" id="KW-1015">Disulfide bond</keyword>
<keyword evidence="11" id="KW-0180">Complement pathway</keyword>
<dbReference type="GO" id="GO:0006957">
    <property type="term" value="P:complement activation, alternative pathway"/>
    <property type="evidence" value="ECO:0007669"/>
    <property type="project" value="UniProtKB-KW"/>
</dbReference>
<feature type="domain" description="MACPF" evidence="20">
    <location>
        <begin position="194"/>
        <end position="552"/>
    </location>
</feature>
<gene>
    <name evidence="21" type="primary">LOC100184927</name>
</gene>
<dbReference type="Gene3D" id="4.10.400.10">
    <property type="entry name" value="Low-density Lipoprotein Receptor"/>
    <property type="match status" value="1"/>
</dbReference>
<keyword evidence="22" id="KW-1185">Reference proteome</keyword>
<evidence type="ECO:0000259" key="20">
    <source>
        <dbReference type="PROSITE" id="PS51412"/>
    </source>
</evidence>
<reference evidence="21" key="2">
    <citation type="submission" date="2025-08" db="UniProtKB">
        <authorList>
            <consortium name="Ensembl"/>
        </authorList>
    </citation>
    <scope>IDENTIFICATION</scope>
</reference>
<keyword evidence="6" id="KW-1052">Target cell membrane</keyword>
<dbReference type="GO" id="GO:0044218">
    <property type="term" value="C:other organism cell membrane"/>
    <property type="evidence" value="ECO:0007669"/>
    <property type="project" value="UniProtKB-KW"/>
</dbReference>
<dbReference type="STRING" id="7719.ENSCINP00000017845"/>
<dbReference type="InterPro" id="IPR036383">
    <property type="entry name" value="TSP1_rpt_sf"/>
</dbReference>
<comment type="caution">
    <text evidence="18">Lacks conserved residue(s) required for the propagation of feature annotation.</text>
</comment>
<dbReference type="GO" id="GO:0031640">
    <property type="term" value="P:killing of cells of another organism"/>
    <property type="evidence" value="ECO:0007669"/>
    <property type="project" value="UniProtKB-KW"/>
</dbReference>
<dbReference type="PROSITE" id="PS00279">
    <property type="entry name" value="MACPF_1"/>
    <property type="match status" value="1"/>
</dbReference>
<dbReference type="InterPro" id="IPR000884">
    <property type="entry name" value="TSP1_rpt"/>
</dbReference>
<evidence type="ECO:0000256" key="1">
    <source>
        <dbReference type="ARBA" id="ARBA00004175"/>
    </source>
</evidence>
<dbReference type="InterPro" id="IPR002172">
    <property type="entry name" value="LDrepeatLR_classA_rpt"/>
</dbReference>
<comment type="similarity">
    <text evidence="3">Belongs to the complement C6/C7/C8/C9 family.</text>
</comment>
<evidence type="ECO:0000256" key="11">
    <source>
        <dbReference type="ARBA" id="ARBA00022875"/>
    </source>
</evidence>
<evidence type="ECO:0000256" key="14">
    <source>
        <dbReference type="ARBA" id="ARBA00023157"/>
    </source>
</evidence>
<keyword evidence="16" id="KW-0325">Glycoprotein</keyword>
<dbReference type="Pfam" id="PF01823">
    <property type="entry name" value="MACPF"/>
    <property type="match status" value="1"/>
</dbReference>
<keyword evidence="5" id="KW-0245">EGF-like domain</keyword>
<dbReference type="GO" id="GO:0005615">
    <property type="term" value="C:extracellular space"/>
    <property type="evidence" value="ECO:0000318"/>
    <property type="project" value="GO_Central"/>
</dbReference>
<keyword evidence="4" id="KW-0964">Secreted</keyword>
<keyword evidence="17" id="KW-1053">Target membrane</keyword>